<evidence type="ECO:0000313" key="4">
    <source>
        <dbReference type="Proteomes" id="UP000007799"/>
    </source>
</evidence>
<keyword evidence="1" id="KW-0472">Membrane</keyword>
<dbReference type="OMA" id="YLEDTHW"/>
<dbReference type="PANTHER" id="PTHR40624:SF1">
    <property type="entry name" value="BIOSYNTHESIS MONOOXYGENASE, PUTATIVE (AFU_ORTHOLOGUE AFUA_1G12025)-RELATED"/>
    <property type="match status" value="1"/>
</dbReference>
<name>F2TW22_SALR5</name>
<keyword evidence="4" id="KW-1185">Reference proteome</keyword>
<dbReference type="STRING" id="946362.F2TW22"/>
<dbReference type="SUPFAM" id="SSF54909">
    <property type="entry name" value="Dimeric alpha+beta barrel"/>
    <property type="match status" value="1"/>
</dbReference>
<dbReference type="InParanoid" id="F2TW22"/>
<evidence type="ECO:0000259" key="2">
    <source>
        <dbReference type="PROSITE" id="PS51725"/>
    </source>
</evidence>
<dbReference type="InterPro" id="IPR011008">
    <property type="entry name" value="Dimeric_a/b-barrel"/>
</dbReference>
<dbReference type="Proteomes" id="UP000007799">
    <property type="component" value="Unassembled WGS sequence"/>
</dbReference>
<dbReference type="OrthoDB" id="543730at2759"/>
<evidence type="ECO:0000256" key="1">
    <source>
        <dbReference type="SAM" id="Phobius"/>
    </source>
</evidence>
<dbReference type="GeneID" id="16067884"/>
<dbReference type="EMBL" id="GL832955">
    <property type="protein sequence ID" value="EGD72268.1"/>
    <property type="molecule type" value="Genomic_DNA"/>
</dbReference>
<sequence>MPSRMMLKLARYALVFAGGIGIGMLAHHLRSTRVHPHAFVFIVRLKFKPGAVTAFVERWAALASHCRQSEENTLTYELCYDLADEDTVMIYERYCSKADLTNIHNKSAPFARLNRWLASANIVLEREVLEYQESNIGYIVRR</sequence>
<dbReference type="AlphaFoldDB" id="F2TW22"/>
<dbReference type="KEGG" id="sre:PTSG_00289"/>
<dbReference type="InterPro" id="IPR007138">
    <property type="entry name" value="ABM_dom"/>
</dbReference>
<proteinExistence type="predicted"/>
<dbReference type="PANTHER" id="PTHR40624">
    <property type="entry name" value="BIOSYNTHESIS MONOOXYGENASE, PUTATIVE (AFU_ORTHOLOGUE AFUA_1G12025)-RELATED"/>
    <property type="match status" value="1"/>
</dbReference>
<dbReference type="PROSITE" id="PS51725">
    <property type="entry name" value="ABM"/>
    <property type="match status" value="1"/>
</dbReference>
<reference evidence="3" key="1">
    <citation type="submission" date="2009-08" db="EMBL/GenBank/DDBJ databases">
        <title>Annotation of Salpingoeca rosetta.</title>
        <authorList>
            <consortium name="The Broad Institute Genome Sequencing Platform"/>
            <person name="Russ C."/>
            <person name="Cuomo C."/>
            <person name="Burger G."/>
            <person name="Gray M.W."/>
            <person name="Holland P.W.H."/>
            <person name="King N."/>
            <person name="Lang F.B.F."/>
            <person name="Roger A.J."/>
            <person name="Ruiz-Trillo I."/>
            <person name="Young S.K."/>
            <person name="Zeng Q."/>
            <person name="Gargeya S."/>
            <person name="Alvarado L."/>
            <person name="Berlin A."/>
            <person name="Chapman S.B."/>
            <person name="Chen Z."/>
            <person name="Freedman E."/>
            <person name="Gellesch M."/>
            <person name="Goldberg J."/>
            <person name="Griggs A."/>
            <person name="Gujja S."/>
            <person name="Heilman E."/>
            <person name="Heiman D."/>
            <person name="Howarth C."/>
            <person name="Mehta T."/>
            <person name="Neiman D."/>
            <person name="Pearson M."/>
            <person name="Roberts A."/>
            <person name="Saif S."/>
            <person name="Shea T."/>
            <person name="Shenoy N."/>
            <person name="Sisk P."/>
            <person name="Stolte C."/>
            <person name="Sykes S."/>
            <person name="White J."/>
            <person name="Yandava C."/>
            <person name="Haas B."/>
            <person name="Nusbaum C."/>
            <person name="Birren B."/>
        </authorList>
    </citation>
    <scope>NUCLEOTIDE SEQUENCE [LARGE SCALE GENOMIC DNA]</scope>
    <source>
        <strain evidence="3">ATCC 50818</strain>
    </source>
</reference>
<dbReference type="Gene3D" id="3.30.70.100">
    <property type="match status" value="1"/>
</dbReference>
<organism evidence="4">
    <name type="scientific">Salpingoeca rosetta (strain ATCC 50818 / BSB-021)</name>
    <dbReference type="NCBI Taxonomy" id="946362"/>
    <lineage>
        <taxon>Eukaryota</taxon>
        <taxon>Choanoflagellata</taxon>
        <taxon>Craspedida</taxon>
        <taxon>Salpingoecidae</taxon>
        <taxon>Salpingoeca</taxon>
    </lineage>
</organism>
<gene>
    <name evidence="3" type="ORF">PTSG_00289</name>
</gene>
<dbReference type="Pfam" id="PF03992">
    <property type="entry name" value="ABM"/>
    <property type="match status" value="1"/>
</dbReference>
<evidence type="ECO:0000313" key="3">
    <source>
        <dbReference type="EMBL" id="EGD72268.1"/>
    </source>
</evidence>
<accession>F2TW22</accession>
<feature type="domain" description="ABM" evidence="2">
    <location>
        <begin position="39"/>
        <end position="129"/>
    </location>
</feature>
<dbReference type="RefSeq" id="XP_004998839.1">
    <property type="nucleotide sequence ID" value="XM_004998782.1"/>
</dbReference>
<keyword evidence="1" id="KW-0812">Transmembrane</keyword>
<keyword evidence="1" id="KW-1133">Transmembrane helix</keyword>
<protein>
    <recommendedName>
        <fullName evidence="2">ABM domain-containing protein</fullName>
    </recommendedName>
</protein>
<feature type="transmembrane region" description="Helical" evidence="1">
    <location>
        <begin position="12"/>
        <end position="29"/>
    </location>
</feature>